<evidence type="ECO:0000256" key="1">
    <source>
        <dbReference type="SAM" id="SignalP"/>
    </source>
</evidence>
<organism evidence="2 3">
    <name type="scientific">Canavalia gladiata</name>
    <name type="common">Sword bean</name>
    <name type="synonym">Dolichos gladiatus</name>
    <dbReference type="NCBI Taxonomy" id="3824"/>
    <lineage>
        <taxon>Eukaryota</taxon>
        <taxon>Viridiplantae</taxon>
        <taxon>Streptophyta</taxon>
        <taxon>Embryophyta</taxon>
        <taxon>Tracheophyta</taxon>
        <taxon>Spermatophyta</taxon>
        <taxon>Magnoliopsida</taxon>
        <taxon>eudicotyledons</taxon>
        <taxon>Gunneridae</taxon>
        <taxon>Pentapetalae</taxon>
        <taxon>rosids</taxon>
        <taxon>fabids</taxon>
        <taxon>Fabales</taxon>
        <taxon>Fabaceae</taxon>
        <taxon>Papilionoideae</taxon>
        <taxon>50 kb inversion clade</taxon>
        <taxon>NPAAA clade</taxon>
        <taxon>indigoferoid/millettioid clade</taxon>
        <taxon>Phaseoleae</taxon>
        <taxon>Canavalia</taxon>
    </lineage>
</organism>
<accession>A0AAN9RET9</accession>
<evidence type="ECO:0008006" key="4">
    <source>
        <dbReference type="Google" id="ProtNLM"/>
    </source>
</evidence>
<evidence type="ECO:0000313" key="3">
    <source>
        <dbReference type="Proteomes" id="UP001367508"/>
    </source>
</evidence>
<reference evidence="2 3" key="1">
    <citation type="submission" date="2024-01" db="EMBL/GenBank/DDBJ databases">
        <title>The genomes of 5 underutilized Papilionoideae crops provide insights into root nodulation and disease resistanc.</title>
        <authorList>
            <person name="Jiang F."/>
        </authorList>
    </citation>
    <scope>NUCLEOTIDE SEQUENCE [LARGE SCALE GENOMIC DNA]</scope>
    <source>
        <strain evidence="2">LVBAO_FW01</strain>
        <tissue evidence="2">Leaves</tissue>
    </source>
</reference>
<comment type="caution">
    <text evidence="2">The sequence shown here is derived from an EMBL/GenBank/DDBJ whole genome shotgun (WGS) entry which is preliminary data.</text>
</comment>
<dbReference type="Proteomes" id="UP001367508">
    <property type="component" value="Unassembled WGS sequence"/>
</dbReference>
<feature type="chain" id="PRO_5042874620" description="Secreted protein" evidence="1">
    <location>
        <begin position="23"/>
        <end position="79"/>
    </location>
</feature>
<keyword evidence="1" id="KW-0732">Signal</keyword>
<evidence type="ECO:0000313" key="2">
    <source>
        <dbReference type="EMBL" id="KAK7363933.1"/>
    </source>
</evidence>
<feature type="signal peptide" evidence="1">
    <location>
        <begin position="1"/>
        <end position="22"/>
    </location>
</feature>
<dbReference type="EMBL" id="JAYMYQ010000001">
    <property type="protein sequence ID" value="KAK7363933.1"/>
    <property type="molecule type" value="Genomic_DNA"/>
</dbReference>
<proteinExistence type="predicted"/>
<sequence length="79" mass="8723">MKFGMMAAAIFIGAAFLAQMKGMLKGCPLLVAVTTYRPPSPSDMFYNGRECKKVSHDFCGALRNLTCLVTGEKWMKIAR</sequence>
<name>A0AAN9RET9_CANGL</name>
<keyword evidence="3" id="KW-1185">Reference proteome</keyword>
<protein>
    <recommendedName>
        <fullName evidence="4">Secreted protein</fullName>
    </recommendedName>
</protein>
<dbReference type="AlphaFoldDB" id="A0AAN9RET9"/>
<gene>
    <name evidence="2" type="ORF">VNO77_06098</name>
</gene>